<organism evidence="1 2">
    <name type="scientific">Tritrichomonas foetus</name>
    <dbReference type="NCBI Taxonomy" id="1144522"/>
    <lineage>
        <taxon>Eukaryota</taxon>
        <taxon>Metamonada</taxon>
        <taxon>Parabasalia</taxon>
        <taxon>Tritrichomonadida</taxon>
        <taxon>Tritrichomonadidae</taxon>
        <taxon>Tritrichomonas</taxon>
    </lineage>
</organism>
<dbReference type="RefSeq" id="XP_068360314.1">
    <property type="nucleotide sequence ID" value="XM_068490029.1"/>
</dbReference>
<protein>
    <recommendedName>
        <fullName evidence="3">DUF2013 domain-containing protein</fullName>
    </recommendedName>
</protein>
<evidence type="ECO:0008006" key="3">
    <source>
        <dbReference type="Google" id="ProtNLM"/>
    </source>
</evidence>
<dbReference type="GeneID" id="94824733"/>
<sequence length="470" mass="55036">MIDGFQIVEEIAKGQKERENINRNGEYIENGIDLDPKFLKLPILISRINQNIDIEKRNNDVLSQSLEEILDFCEDNDFPLETFTYFNLHFLIWQLLQTKLEDNILSYLLELISYHYCYNSIAITVLLDHTQIIQFLVDIYANRNTNNYMHYILDGISGVIRYSPKFKNIFFSQGLDLYISTIFNEDKDHKISYEIVVLIKSVILPPVSDLYYSKILSFLQIFTTLLQYRDYDIIKTIFTSLRHLIQLYPQSKQTIVQQNFQIIAQHFILDTNTKFKTIKSILYFLRFLCDGNSELTQSIVTLDLLNAIYRILSENDDIPDQLNYLLIDIRNILMNNGNLIPLFVQSNLFQYTLESARQSSFFVSIQCCTTLCQMILTGNNQLIDILIENNFIECYSQILDCDEVNILSVGLMSLQYLLDYISKISQPLYENICSQEWLHELVTDVLLLENDAYEIASAININHFVRKLNE</sequence>
<dbReference type="SUPFAM" id="SSF48371">
    <property type="entry name" value="ARM repeat"/>
    <property type="match status" value="1"/>
</dbReference>
<dbReference type="Proteomes" id="UP000179807">
    <property type="component" value="Unassembled WGS sequence"/>
</dbReference>
<comment type="caution">
    <text evidence="1">The sequence shown here is derived from an EMBL/GenBank/DDBJ whole genome shotgun (WGS) entry which is preliminary data.</text>
</comment>
<name>A0A1J4K878_9EUKA</name>
<keyword evidence="2" id="KW-1185">Reference proteome</keyword>
<accession>A0A1J4K878</accession>
<evidence type="ECO:0000313" key="2">
    <source>
        <dbReference type="Proteomes" id="UP000179807"/>
    </source>
</evidence>
<reference evidence="1" key="1">
    <citation type="submission" date="2016-10" db="EMBL/GenBank/DDBJ databases">
        <authorList>
            <person name="Benchimol M."/>
            <person name="Almeida L.G."/>
            <person name="Vasconcelos A.T."/>
            <person name="Perreira-Neves A."/>
            <person name="Rosa I.A."/>
            <person name="Tasca T."/>
            <person name="Bogo M.R."/>
            <person name="de Souza W."/>
        </authorList>
    </citation>
    <scope>NUCLEOTIDE SEQUENCE [LARGE SCALE GENOMIC DNA]</scope>
    <source>
        <strain evidence="1">K</strain>
    </source>
</reference>
<gene>
    <name evidence="1" type="ORF">TRFO_01312</name>
</gene>
<dbReference type="InterPro" id="IPR016024">
    <property type="entry name" value="ARM-type_fold"/>
</dbReference>
<dbReference type="Gene3D" id="1.25.10.10">
    <property type="entry name" value="Leucine-rich Repeat Variant"/>
    <property type="match status" value="1"/>
</dbReference>
<dbReference type="InterPro" id="IPR011989">
    <property type="entry name" value="ARM-like"/>
</dbReference>
<evidence type="ECO:0000313" key="1">
    <source>
        <dbReference type="EMBL" id="OHT07178.1"/>
    </source>
</evidence>
<proteinExistence type="predicted"/>
<dbReference type="EMBL" id="MLAK01000704">
    <property type="protein sequence ID" value="OHT07178.1"/>
    <property type="molecule type" value="Genomic_DNA"/>
</dbReference>
<dbReference type="AlphaFoldDB" id="A0A1J4K878"/>
<dbReference type="VEuPathDB" id="TrichDB:TRFO_01312"/>